<keyword evidence="1" id="KW-0472">Membrane</keyword>
<comment type="caution">
    <text evidence="2">The sequence shown here is derived from an EMBL/GenBank/DDBJ whole genome shotgun (WGS) entry which is preliminary data.</text>
</comment>
<sequence>MLPANTLPSSSYYTRVRYGTPVQIGHRYLIGRYTGPDHDAASSAYSQFLVLLTEIIALLTAIINIAARA</sequence>
<protein>
    <submittedName>
        <fullName evidence="2">Uncharacterized protein</fullName>
    </submittedName>
</protein>
<organism evidence="2 3">
    <name type="scientific">Scophthalmus maximus</name>
    <name type="common">Turbot</name>
    <name type="synonym">Psetta maxima</name>
    <dbReference type="NCBI Taxonomy" id="52904"/>
    <lineage>
        <taxon>Eukaryota</taxon>
        <taxon>Metazoa</taxon>
        <taxon>Chordata</taxon>
        <taxon>Craniata</taxon>
        <taxon>Vertebrata</taxon>
        <taxon>Euteleostomi</taxon>
        <taxon>Actinopterygii</taxon>
        <taxon>Neopterygii</taxon>
        <taxon>Teleostei</taxon>
        <taxon>Neoteleostei</taxon>
        <taxon>Acanthomorphata</taxon>
        <taxon>Carangaria</taxon>
        <taxon>Pleuronectiformes</taxon>
        <taxon>Pleuronectoidei</taxon>
        <taxon>Scophthalmidae</taxon>
        <taxon>Scophthalmus</taxon>
    </lineage>
</organism>
<feature type="transmembrane region" description="Helical" evidence="1">
    <location>
        <begin position="44"/>
        <end position="67"/>
    </location>
</feature>
<evidence type="ECO:0000313" key="2">
    <source>
        <dbReference type="EMBL" id="KAF0044620.1"/>
    </source>
</evidence>
<dbReference type="EMBL" id="VEVO01000003">
    <property type="protein sequence ID" value="KAF0044620.1"/>
    <property type="molecule type" value="Genomic_DNA"/>
</dbReference>
<name>A0A6A4TLW6_SCOMX</name>
<accession>A0A6A4TLW6</accession>
<dbReference type="Proteomes" id="UP000438429">
    <property type="component" value="Unassembled WGS sequence"/>
</dbReference>
<dbReference type="AlphaFoldDB" id="A0A6A4TLW6"/>
<gene>
    <name evidence="2" type="ORF">F2P81_003778</name>
</gene>
<keyword evidence="1" id="KW-1133">Transmembrane helix</keyword>
<keyword evidence="1" id="KW-0812">Transmembrane</keyword>
<evidence type="ECO:0000313" key="3">
    <source>
        <dbReference type="Proteomes" id="UP000438429"/>
    </source>
</evidence>
<reference evidence="2 3" key="1">
    <citation type="submission" date="2019-06" db="EMBL/GenBank/DDBJ databases">
        <title>Draft genomes of female and male turbot (Scophthalmus maximus).</title>
        <authorList>
            <person name="Xu H."/>
            <person name="Xu X.-W."/>
            <person name="Shao C."/>
            <person name="Chen S."/>
        </authorList>
    </citation>
    <scope>NUCLEOTIDE SEQUENCE [LARGE SCALE GENOMIC DNA]</scope>
    <source>
        <strain evidence="2">Ysfricsl-2016a</strain>
        <tissue evidence="2">Blood</tissue>
    </source>
</reference>
<proteinExistence type="predicted"/>
<evidence type="ECO:0000256" key="1">
    <source>
        <dbReference type="SAM" id="Phobius"/>
    </source>
</evidence>